<comment type="caution">
    <text evidence="9">Lacks conserved residue(s) required for the propagation of feature annotation.</text>
</comment>
<dbReference type="AlphaFoldDB" id="J5WPR3"/>
<evidence type="ECO:0000256" key="5">
    <source>
        <dbReference type="ARBA" id="ARBA00022573"/>
    </source>
</evidence>
<dbReference type="HAMAP" id="MF_00024">
    <property type="entry name" value="CobD_CbiB"/>
    <property type="match status" value="1"/>
</dbReference>
<proteinExistence type="inferred from homology"/>
<dbReference type="GO" id="GO:0016874">
    <property type="term" value="F:ligase activity"/>
    <property type="evidence" value="ECO:0007669"/>
    <property type="project" value="UniProtKB-KW"/>
</dbReference>
<accession>J5WPR3</accession>
<evidence type="ECO:0000256" key="1">
    <source>
        <dbReference type="ARBA" id="ARBA00004651"/>
    </source>
</evidence>
<evidence type="ECO:0000256" key="8">
    <source>
        <dbReference type="ARBA" id="ARBA00023136"/>
    </source>
</evidence>
<protein>
    <recommendedName>
        <fullName evidence="9">Cobalamin biosynthesis protein CobD</fullName>
    </recommendedName>
</protein>
<dbReference type="NCBIfam" id="TIGR00380">
    <property type="entry name" value="cobal_cbiB"/>
    <property type="match status" value="1"/>
</dbReference>
<comment type="function">
    <text evidence="9">Converts cobyric acid to cobinamide by the addition of aminopropanol on the F carboxylic group.</text>
</comment>
<dbReference type="PANTHER" id="PTHR34308">
    <property type="entry name" value="COBALAMIN BIOSYNTHESIS PROTEIN CBIB"/>
    <property type="match status" value="1"/>
</dbReference>
<evidence type="ECO:0000256" key="7">
    <source>
        <dbReference type="ARBA" id="ARBA00022989"/>
    </source>
</evidence>
<gene>
    <name evidence="9 10" type="primary">cobD</name>
    <name evidence="10" type="ORF">HMPREF1143_2076</name>
</gene>
<dbReference type="InterPro" id="IPR004485">
    <property type="entry name" value="Cobalamin_biosynth_CobD/CbiB"/>
</dbReference>
<keyword evidence="10" id="KW-0436">Ligase</keyword>
<dbReference type="GO" id="GO:0015420">
    <property type="term" value="F:ABC-type vitamin B12 transporter activity"/>
    <property type="evidence" value="ECO:0007669"/>
    <property type="project" value="UniProtKB-UniRule"/>
</dbReference>
<dbReference type="GO" id="GO:0009236">
    <property type="term" value="P:cobalamin biosynthetic process"/>
    <property type="evidence" value="ECO:0007669"/>
    <property type="project" value="UniProtKB-UniRule"/>
</dbReference>
<keyword evidence="7 9" id="KW-1133">Transmembrane helix</keyword>
<evidence type="ECO:0000256" key="2">
    <source>
        <dbReference type="ARBA" id="ARBA00004953"/>
    </source>
</evidence>
<keyword evidence="5 9" id="KW-0169">Cobalamin biosynthesis</keyword>
<dbReference type="RefSeq" id="WP_009530682.1">
    <property type="nucleotide sequence ID" value="NZ_ALNK01000015.1"/>
</dbReference>
<evidence type="ECO:0000256" key="9">
    <source>
        <dbReference type="HAMAP-Rule" id="MF_00024"/>
    </source>
</evidence>
<feature type="transmembrane region" description="Helical" evidence="9">
    <location>
        <begin position="49"/>
        <end position="71"/>
    </location>
</feature>
<evidence type="ECO:0000313" key="10">
    <source>
        <dbReference type="EMBL" id="EJU23507.1"/>
    </source>
</evidence>
<dbReference type="UniPathway" id="UPA00148"/>
<keyword evidence="11" id="KW-1185">Reference proteome</keyword>
<keyword evidence="4 9" id="KW-1003">Cell membrane</keyword>
<keyword evidence="6 9" id="KW-0812">Transmembrane</keyword>
<organism evidence="10 11">
    <name type="scientific">Peptoanaerobacter stomatis</name>
    <dbReference type="NCBI Taxonomy" id="796937"/>
    <lineage>
        <taxon>Bacteria</taxon>
        <taxon>Bacillati</taxon>
        <taxon>Bacillota</taxon>
        <taxon>Clostridia</taxon>
        <taxon>Peptostreptococcales</taxon>
        <taxon>Filifactoraceae</taxon>
        <taxon>Peptoanaerobacter</taxon>
    </lineage>
</organism>
<keyword evidence="8 9" id="KW-0472">Membrane</keyword>
<feature type="transmembrane region" description="Helical" evidence="9">
    <location>
        <begin position="77"/>
        <end position="95"/>
    </location>
</feature>
<name>J5WPR3_9FIRM</name>
<comment type="caution">
    <text evidence="10">The sequence shown here is derived from an EMBL/GenBank/DDBJ whole genome shotgun (WGS) entry which is preliminary data.</text>
</comment>
<dbReference type="Proteomes" id="UP000005244">
    <property type="component" value="Unassembled WGS sequence"/>
</dbReference>
<sequence>MYFKYSVFIAYTLDLIFADPYNMPHPVKFIGRLISYLENIFFKSRINKFISGIFTAVITIGISYIATYYLINLSYGVNFYLGAVFECVLAYTVLASKCLEKEAMKIYEEIKKNDLTSSRIKLSYIVGRDTKELSFSDIIRATIETVAENTVDAVITPIFFMIIGGVPLAIAFKAVSTLDSMIGYRNEKYEQFGKFSARLDDICNFIPARISVIIFTLSAYINSLDWKNCIKIGLRDRKNHLSPNCAYPEGLIAGALGIQLGGAHYYKGKLVEKATIGDNIREPNKEDILKSVKVLRVNTFICVCIAFTLIYLNLP</sequence>
<comment type="similarity">
    <text evidence="3 9">Belongs to the CobD/CbiB family.</text>
</comment>
<dbReference type="PATRIC" id="fig|796941.3.peg.715"/>
<feature type="transmembrane region" description="Helical" evidence="9">
    <location>
        <begin position="294"/>
        <end position="314"/>
    </location>
</feature>
<dbReference type="GO" id="GO:0005886">
    <property type="term" value="C:plasma membrane"/>
    <property type="evidence" value="ECO:0007669"/>
    <property type="project" value="UniProtKB-SubCell"/>
</dbReference>
<evidence type="ECO:0000313" key="11">
    <source>
        <dbReference type="Proteomes" id="UP000005244"/>
    </source>
</evidence>
<evidence type="ECO:0000256" key="3">
    <source>
        <dbReference type="ARBA" id="ARBA00006263"/>
    </source>
</evidence>
<comment type="subcellular location">
    <subcellularLocation>
        <location evidence="1 9">Cell membrane</location>
        <topology evidence="1 9">Multi-pass membrane protein</topology>
    </subcellularLocation>
</comment>
<dbReference type="GO" id="GO:0048472">
    <property type="term" value="F:threonine-phosphate decarboxylase activity"/>
    <property type="evidence" value="ECO:0007669"/>
    <property type="project" value="InterPro"/>
</dbReference>
<evidence type="ECO:0000256" key="6">
    <source>
        <dbReference type="ARBA" id="ARBA00022692"/>
    </source>
</evidence>
<evidence type="ECO:0000256" key="4">
    <source>
        <dbReference type="ARBA" id="ARBA00022475"/>
    </source>
</evidence>
<dbReference type="PANTHER" id="PTHR34308:SF1">
    <property type="entry name" value="COBALAMIN BIOSYNTHESIS PROTEIN CBIB"/>
    <property type="match status" value="1"/>
</dbReference>
<comment type="pathway">
    <text evidence="2 9">Cofactor biosynthesis; adenosylcobalamin biosynthesis.</text>
</comment>
<reference evidence="10 11" key="1">
    <citation type="submission" date="2012-07" db="EMBL/GenBank/DDBJ databases">
        <authorList>
            <person name="Durkin A.S."/>
            <person name="McCorrison J."/>
            <person name="Torralba M."/>
            <person name="Gillis M."/>
            <person name="Methe B."/>
            <person name="Sutton G."/>
            <person name="Nelson K.E."/>
        </authorList>
    </citation>
    <scope>NUCLEOTIDE SEQUENCE [LARGE SCALE GENOMIC DNA]</scope>
    <source>
        <strain evidence="10 11">OBRC8</strain>
    </source>
</reference>
<dbReference type="EMBL" id="ALNK01000015">
    <property type="protein sequence ID" value="EJU23507.1"/>
    <property type="molecule type" value="Genomic_DNA"/>
</dbReference>
<dbReference type="Pfam" id="PF03186">
    <property type="entry name" value="CobD_Cbib"/>
    <property type="match status" value="1"/>
</dbReference>